<evidence type="ECO:0000313" key="4">
    <source>
        <dbReference type="Proteomes" id="UP000784294"/>
    </source>
</evidence>
<sequence>MIVLLVLFLVFGLISCAVYILNREPYSNPIAKSYRIPFGRGVCSHSRSRSCCDLVLAARLVLNLPFTHFILLHLILSPLTTPLGEELKSPLLVFADGTHFVVVRHAHVAYEARRVGSCLVSGRVVAGPLAARERIRGSDNAAPDLSVRRRRKEPSRLAFAPPLDHITQHGMSSAADWRQVNMRRDLVCRVQLLLQSCADALDANSDFCPQHQPRSASISSTGGCSTHALSLSDL</sequence>
<proteinExistence type="predicted"/>
<name>A0A3S5AZT0_9PLAT</name>
<feature type="compositionally biased region" description="Polar residues" evidence="1">
    <location>
        <begin position="212"/>
        <end position="234"/>
    </location>
</feature>
<accession>A0A3S5AZT0</accession>
<evidence type="ECO:0000256" key="2">
    <source>
        <dbReference type="SAM" id="SignalP"/>
    </source>
</evidence>
<dbReference type="Proteomes" id="UP000784294">
    <property type="component" value="Unassembled WGS sequence"/>
</dbReference>
<organism evidence="3 4">
    <name type="scientific">Protopolystoma xenopodis</name>
    <dbReference type="NCBI Taxonomy" id="117903"/>
    <lineage>
        <taxon>Eukaryota</taxon>
        <taxon>Metazoa</taxon>
        <taxon>Spiralia</taxon>
        <taxon>Lophotrochozoa</taxon>
        <taxon>Platyhelminthes</taxon>
        <taxon>Monogenea</taxon>
        <taxon>Polyopisthocotylea</taxon>
        <taxon>Polystomatidea</taxon>
        <taxon>Polystomatidae</taxon>
        <taxon>Protopolystoma</taxon>
    </lineage>
</organism>
<feature type="signal peptide" evidence="2">
    <location>
        <begin position="1"/>
        <end position="16"/>
    </location>
</feature>
<keyword evidence="2" id="KW-0732">Signal</keyword>
<dbReference type="AlphaFoldDB" id="A0A3S5AZT0"/>
<comment type="caution">
    <text evidence="3">The sequence shown here is derived from an EMBL/GenBank/DDBJ whole genome shotgun (WGS) entry which is preliminary data.</text>
</comment>
<feature type="region of interest" description="Disordered" evidence="1">
    <location>
        <begin position="211"/>
        <end position="234"/>
    </location>
</feature>
<evidence type="ECO:0000313" key="3">
    <source>
        <dbReference type="EMBL" id="VEL29551.1"/>
    </source>
</evidence>
<keyword evidence="4" id="KW-1185">Reference proteome</keyword>
<evidence type="ECO:0000256" key="1">
    <source>
        <dbReference type="SAM" id="MobiDB-lite"/>
    </source>
</evidence>
<feature type="chain" id="PRO_5018648433" evidence="2">
    <location>
        <begin position="17"/>
        <end position="234"/>
    </location>
</feature>
<dbReference type="EMBL" id="CAAALY010104149">
    <property type="protein sequence ID" value="VEL29551.1"/>
    <property type="molecule type" value="Genomic_DNA"/>
</dbReference>
<protein>
    <submittedName>
        <fullName evidence="3">Uncharacterized protein</fullName>
    </submittedName>
</protein>
<reference evidence="3" key="1">
    <citation type="submission" date="2018-11" db="EMBL/GenBank/DDBJ databases">
        <authorList>
            <consortium name="Pathogen Informatics"/>
        </authorList>
    </citation>
    <scope>NUCLEOTIDE SEQUENCE</scope>
</reference>
<gene>
    <name evidence="3" type="ORF">PXEA_LOCUS22991</name>
</gene>